<keyword evidence="4" id="KW-1185">Reference proteome</keyword>
<proteinExistence type="predicted"/>
<keyword evidence="1" id="KW-0694">RNA-binding</keyword>
<dbReference type="GO" id="GO:0015074">
    <property type="term" value="P:DNA integration"/>
    <property type="evidence" value="ECO:0007669"/>
    <property type="project" value="InterPro"/>
</dbReference>
<dbReference type="PANTHER" id="PTHR37984:SF5">
    <property type="entry name" value="PROTEIN NYNRIN-LIKE"/>
    <property type="match status" value="1"/>
</dbReference>
<dbReference type="PROSITE" id="PS50994">
    <property type="entry name" value="INTEGRASE"/>
    <property type="match status" value="1"/>
</dbReference>
<accession>A0A9Q3DWM0</accession>
<sequence>MLRWQIAIQEYRGNMNLVHKAGNIHKNADELSRWELANTPDNPAYVPVEAEPQTPIEGINITDIGTEFFEEGRESYKQDKNCHILTSLLDEDCKDASLAMHWMKLGRIPILKEDFTFLMGLFTTEPNILVIYSGNLSEDRTLGKVKNCAWLPSWRNKTIEYCHTCDSCQNTNRGTCKKFGLIIHIREPKSPWEVFHMDWVTALPPNGDKGYNSCLVIVDRYRKTHIFLTCNKDDTAMDTDLLLWSGVISHKGLFKNIISDRDPKFTFALWTNLHRLFGTNLSFSTAYHPQTDGLAEGMIENLEDMIRRFCAYGLEFKDSDDSTHDWFTLIPSLELAYKKSVHFCTGQTPAMLEEGWNTRLPADTLRKDLIEIHPTASRFKIILD</sequence>
<dbReference type="InterPro" id="IPR001584">
    <property type="entry name" value="Integrase_cat-core"/>
</dbReference>
<gene>
    <name evidence="3" type="ORF">O181_049242</name>
</gene>
<dbReference type="Gene3D" id="3.30.420.10">
    <property type="entry name" value="Ribonuclease H-like superfamily/Ribonuclease H"/>
    <property type="match status" value="1"/>
</dbReference>
<dbReference type="GO" id="GO:0005634">
    <property type="term" value="C:nucleus"/>
    <property type="evidence" value="ECO:0007669"/>
    <property type="project" value="UniProtKB-ARBA"/>
</dbReference>
<dbReference type="InterPro" id="IPR012337">
    <property type="entry name" value="RNaseH-like_sf"/>
</dbReference>
<dbReference type="SUPFAM" id="SSF53098">
    <property type="entry name" value="Ribonuclease H-like"/>
    <property type="match status" value="1"/>
</dbReference>
<dbReference type="AlphaFoldDB" id="A0A9Q3DWM0"/>
<comment type="caution">
    <text evidence="3">The sequence shown here is derived from an EMBL/GenBank/DDBJ whole genome shotgun (WGS) entry which is preliminary data.</text>
</comment>
<evidence type="ECO:0000313" key="4">
    <source>
        <dbReference type="Proteomes" id="UP000765509"/>
    </source>
</evidence>
<dbReference type="InterPro" id="IPR050951">
    <property type="entry name" value="Retrovirus_Pol_polyprotein"/>
</dbReference>
<evidence type="ECO:0000256" key="1">
    <source>
        <dbReference type="ARBA" id="ARBA00022884"/>
    </source>
</evidence>
<reference evidence="3" key="1">
    <citation type="submission" date="2021-03" db="EMBL/GenBank/DDBJ databases">
        <title>Draft genome sequence of rust myrtle Austropuccinia psidii MF-1, a brazilian biotype.</title>
        <authorList>
            <person name="Quecine M.C."/>
            <person name="Pachon D.M.R."/>
            <person name="Bonatelli M.L."/>
            <person name="Correr F.H."/>
            <person name="Franceschini L.M."/>
            <person name="Leite T.F."/>
            <person name="Margarido G.R.A."/>
            <person name="Almeida C.A."/>
            <person name="Ferrarezi J.A."/>
            <person name="Labate C.A."/>
        </authorList>
    </citation>
    <scope>NUCLEOTIDE SEQUENCE</scope>
    <source>
        <strain evidence="3">MF-1</strain>
    </source>
</reference>
<dbReference type="PANTHER" id="PTHR37984">
    <property type="entry name" value="PROTEIN CBG26694"/>
    <property type="match status" value="1"/>
</dbReference>
<dbReference type="Proteomes" id="UP000765509">
    <property type="component" value="Unassembled WGS sequence"/>
</dbReference>
<organism evidence="3 4">
    <name type="scientific">Austropuccinia psidii MF-1</name>
    <dbReference type="NCBI Taxonomy" id="1389203"/>
    <lineage>
        <taxon>Eukaryota</taxon>
        <taxon>Fungi</taxon>
        <taxon>Dikarya</taxon>
        <taxon>Basidiomycota</taxon>
        <taxon>Pucciniomycotina</taxon>
        <taxon>Pucciniomycetes</taxon>
        <taxon>Pucciniales</taxon>
        <taxon>Sphaerophragmiaceae</taxon>
        <taxon>Austropuccinia</taxon>
    </lineage>
</organism>
<dbReference type="EMBL" id="AVOT02020988">
    <property type="protein sequence ID" value="MBW0509527.1"/>
    <property type="molecule type" value="Genomic_DNA"/>
</dbReference>
<protein>
    <recommendedName>
        <fullName evidence="2">Integrase catalytic domain-containing protein</fullName>
    </recommendedName>
</protein>
<feature type="domain" description="Integrase catalytic" evidence="2">
    <location>
        <begin position="187"/>
        <end position="357"/>
    </location>
</feature>
<evidence type="ECO:0000313" key="3">
    <source>
        <dbReference type="EMBL" id="MBW0509527.1"/>
    </source>
</evidence>
<evidence type="ECO:0000259" key="2">
    <source>
        <dbReference type="PROSITE" id="PS50994"/>
    </source>
</evidence>
<dbReference type="GO" id="GO:0003723">
    <property type="term" value="F:RNA binding"/>
    <property type="evidence" value="ECO:0007669"/>
    <property type="project" value="UniProtKB-KW"/>
</dbReference>
<name>A0A9Q3DWM0_9BASI</name>
<dbReference type="InterPro" id="IPR036397">
    <property type="entry name" value="RNaseH_sf"/>
</dbReference>